<organism evidence="1 2">
    <name type="scientific">Nocardioides humi</name>
    <dbReference type="NCBI Taxonomy" id="449461"/>
    <lineage>
        <taxon>Bacteria</taxon>
        <taxon>Bacillati</taxon>
        <taxon>Actinomycetota</taxon>
        <taxon>Actinomycetes</taxon>
        <taxon>Propionibacteriales</taxon>
        <taxon>Nocardioidaceae</taxon>
        <taxon>Nocardioides</taxon>
    </lineage>
</organism>
<dbReference type="Proteomes" id="UP001500842">
    <property type="component" value="Unassembled WGS sequence"/>
</dbReference>
<keyword evidence="2" id="KW-1185">Reference proteome</keyword>
<gene>
    <name evidence="1" type="ORF">GCM10009788_11340</name>
</gene>
<proteinExistence type="predicted"/>
<reference evidence="1 2" key="1">
    <citation type="journal article" date="2019" name="Int. J. Syst. Evol. Microbiol.">
        <title>The Global Catalogue of Microorganisms (GCM) 10K type strain sequencing project: providing services to taxonomists for standard genome sequencing and annotation.</title>
        <authorList>
            <consortium name="The Broad Institute Genomics Platform"/>
            <consortium name="The Broad Institute Genome Sequencing Center for Infectious Disease"/>
            <person name="Wu L."/>
            <person name="Ma J."/>
        </authorList>
    </citation>
    <scope>NUCLEOTIDE SEQUENCE [LARGE SCALE GENOMIC DNA]</scope>
    <source>
        <strain evidence="1 2">JCM 14942</strain>
    </source>
</reference>
<evidence type="ECO:0000313" key="2">
    <source>
        <dbReference type="Proteomes" id="UP001500842"/>
    </source>
</evidence>
<name>A0ABN2A0P1_9ACTN</name>
<evidence type="ECO:0000313" key="1">
    <source>
        <dbReference type="EMBL" id="GAA1508808.1"/>
    </source>
</evidence>
<protein>
    <submittedName>
        <fullName evidence="1">Uncharacterized protein</fullName>
    </submittedName>
</protein>
<accession>A0ABN2A0P1</accession>
<dbReference type="RefSeq" id="WP_141006640.1">
    <property type="nucleotide sequence ID" value="NZ_BAAAOR010000008.1"/>
</dbReference>
<comment type="caution">
    <text evidence="1">The sequence shown here is derived from an EMBL/GenBank/DDBJ whole genome shotgun (WGS) entry which is preliminary data.</text>
</comment>
<dbReference type="EMBL" id="BAAAOR010000008">
    <property type="protein sequence ID" value="GAA1508808.1"/>
    <property type="molecule type" value="Genomic_DNA"/>
</dbReference>
<sequence length="353" mass="37961">MRSWGFLLRGLAAAAVVFGVIAGVVAVGGWLTGPDDSPAPATKKAVAAVTVDVLGIEPTSYDVNPRWDVPEPLGVEIRFRPEGEDGDSHYLHVRVAEADGEEPTCSEYYQCADWEADGGRFHLAWQEEEPEEDPGIVVLTLRTGDEVRSVTYAGEQITGDPREQDLPLDVEDDLARLLADDRLSATTTRAMVDADLPRWPKDDTRGDSVPTTPEAVAQWMREDGVGDPVSTRPADTTEYGDGAVGVELTAQDHTVTVVLVPRDSPSVPVCGADWHCETRRDVVRGWQPGAAIAIRRTPDAVMLATVRAPVIDGPPRMRSRFGGAGEDYLALADGFAAYVLTTTREFAEGAGPG</sequence>